<gene>
    <name evidence="3" type="ORF">UFOPK2907_00334</name>
</gene>
<sequence>MTKESDALQDEDAKIRLRSDRISRTLVSSVLSIENLYLVLGAFMQSAINEFGWWAGQAWLKKGESLTPTGWVFATSAPTSILGISHLPSRDITSIAMESKESNDHVTAPAVLVGIEDLTWHPLQKELQSVGVRHTLVVDVSSSTGLGLRILFVLPSANSFSSTSQISLDIACALLPELYRRAISSQALLFQSTHDELTHLRNRRGLEDAYVETNNWNSAGVDRTVFYLDLDRFKDINDAFGHTIGDEVLCELARRITSASRPVDIQARLGGDEFVIIAEGLDDFASIERTADRFLDAIQKDFTASDGSIHPLRTSLGVSRWQAGTQLIEAIARADAQMYRAKASGGHRAKIEEIYVGISDDSDPGDPFLFNKSSLDISRIRRINGDALEGFMATFALPNSYAPEMMQDLARQIRVAILDAVRGEIFELDLLLKVLQPRRSDKTNIELLLASLSETYHGQQLHYVLDLQGVTTDSANIARDLVASRHVKIALANYGLGNGEIAFTKEFIPSYLIFNPELFSRPSQSNEIALEAVTAIATALKIPIIIPNRKLAEFVPNGHELPDYLGQAMYAEELLSQTSVNNEVTQVKGLS</sequence>
<dbReference type="Gene3D" id="3.30.70.270">
    <property type="match status" value="1"/>
</dbReference>
<dbReference type="InterPro" id="IPR029787">
    <property type="entry name" value="Nucleotide_cyclase"/>
</dbReference>
<dbReference type="EMBL" id="CAEZZR010000019">
    <property type="protein sequence ID" value="CAB4767242.1"/>
    <property type="molecule type" value="Genomic_DNA"/>
</dbReference>
<dbReference type="InterPro" id="IPR052163">
    <property type="entry name" value="DGC-Regulatory_Protein"/>
</dbReference>
<reference evidence="3" key="1">
    <citation type="submission" date="2020-05" db="EMBL/GenBank/DDBJ databases">
        <authorList>
            <person name="Chiriac C."/>
            <person name="Salcher M."/>
            <person name="Ghai R."/>
            <person name="Kavagutti S V."/>
        </authorList>
    </citation>
    <scope>NUCLEOTIDE SEQUENCE</scope>
</reference>
<name>A0A6J6V4V6_9ZZZZ</name>
<evidence type="ECO:0000259" key="2">
    <source>
        <dbReference type="PROSITE" id="PS50887"/>
    </source>
</evidence>
<dbReference type="PANTHER" id="PTHR46663">
    <property type="entry name" value="DIGUANYLATE CYCLASE DGCT-RELATED"/>
    <property type="match status" value="1"/>
</dbReference>
<feature type="domain" description="GGDEF" evidence="2">
    <location>
        <begin position="221"/>
        <end position="354"/>
    </location>
</feature>
<dbReference type="PROSITE" id="PS50191">
    <property type="entry name" value="CRAL_TRIO"/>
    <property type="match status" value="1"/>
</dbReference>
<dbReference type="SMART" id="SM00267">
    <property type="entry name" value="GGDEF"/>
    <property type="match status" value="1"/>
</dbReference>
<dbReference type="InterPro" id="IPR043128">
    <property type="entry name" value="Rev_trsase/Diguanyl_cyclase"/>
</dbReference>
<organism evidence="3">
    <name type="scientific">freshwater metagenome</name>
    <dbReference type="NCBI Taxonomy" id="449393"/>
    <lineage>
        <taxon>unclassified sequences</taxon>
        <taxon>metagenomes</taxon>
        <taxon>ecological metagenomes</taxon>
    </lineage>
</organism>
<dbReference type="SUPFAM" id="SSF55073">
    <property type="entry name" value="Nucleotide cyclase"/>
    <property type="match status" value="1"/>
</dbReference>
<accession>A0A6J6V4V6</accession>
<proteinExistence type="predicted"/>
<evidence type="ECO:0000259" key="1">
    <source>
        <dbReference type="PROSITE" id="PS50191"/>
    </source>
</evidence>
<dbReference type="Pfam" id="PF00990">
    <property type="entry name" value="GGDEF"/>
    <property type="match status" value="1"/>
</dbReference>
<feature type="domain" description="CRAL-TRIO" evidence="1">
    <location>
        <begin position="419"/>
        <end position="573"/>
    </location>
</feature>
<dbReference type="NCBIfam" id="TIGR00254">
    <property type="entry name" value="GGDEF"/>
    <property type="match status" value="1"/>
</dbReference>
<dbReference type="InterPro" id="IPR001251">
    <property type="entry name" value="CRAL-TRIO_dom"/>
</dbReference>
<dbReference type="InterPro" id="IPR000160">
    <property type="entry name" value="GGDEF_dom"/>
</dbReference>
<dbReference type="CDD" id="cd01949">
    <property type="entry name" value="GGDEF"/>
    <property type="match status" value="1"/>
</dbReference>
<dbReference type="PANTHER" id="PTHR46663:SF2">
    <property type="entry name" value="GGDEF DOMAIN-CONTAINING PROTEIN"/>
    <property type="match status" value="1"/>
</dbReference>
<evidence type="ECO:0000313" key="3">
    <source>
        <dbReference type="EMBL" id="CAB4767242.1"/>
    </source>
</evidence>
<protein>
    <submittedName>
        <fullName evidence="3">Unannotated protein</fullName>
    </submittedName>
</protein>
<dbReference type="PROSITE" id="PS50887">
    <property type="entry name" value="GGDEF"/>
    <property type="match status" value="1"/>
</dbReference>
<dbReference type="AlphaFoldDB" id="A0A6J6V4V6"/>